<feature type="domain" description="TEX10-like TPR repeats" evidence="3">
    <location>
        <begin position="488"/>
        <end position="591"/>
    </location>
</feature>
<dbReference type="Pfam" id="PF25781">
    <property type="entry name" value="TPR_TEX10"/>
    <property type="match status" value="1"/>
</dbReference>
<dbReference type="Pfam" id="PF12333">
    <property type="entry name" value="Ipi1_N"/>
    <property type="match status" value="1"/>
</dbReference>
<dbReference type="Proteomes" id="UP000605846">
    <property type="component" value="Unassembled WGS sequence"/>
</dbReference>
<evidence type="ECO:0000256" key="1">
    <source>
        <dbReference type="SAM" id="MobiDB-lite"/>
    </source>
</evidence>
<keyword evidence="5" id="KW-1185">Reference proteome</keyword>
<protein>
    <submittedName>
        <fullName evidence="4">Uncharacterized protein</fullName>
    </submittedName>
</protein>
<evidence type="ECO:0000313" key="5">
    <source>
        <dbReference type="Proteomes" id="UP000605846"/>
    </source>
</evidence>
<organism evidence="4 5">
    <name type="scientific">Apophysomyces ossiformis</name>
    <dbReference type="NCBI Taxonomy" id="679940"/>
    <lineage>
        <taxon>Eukaryota</taxon>
        <taxon>Fungi</taxon>
        <taxon>Fungi incertae sedis</taxon>
        <taxon>Mucoromycota</taxon>
        <taxon>Mucoromycotina</taxon>
        <taxon>Mucoromycetes</taxon>
        <taxon>Mucorales</taxon>
        <taxon>Mucorineae</taxon>
        <taxon>Mucoraceae</taxon>
        <taxon>Apophysomyces</taxon>
    </lineage>
</organism>
<evidence type="ECO:0000313" key="4">
    <source>
        <dbReference type="EMBL" id="KAF7731726.1"/>
    </source>
</evidence>
<gene>
    <name evidence="4" type="ORF">EC973_008898</name>
</gene>
<sequence>MTHIFEDIRSDAIKLADLWVEIAPEFIVSRFWDRFTGNYISLLAVDSASVNASGAPTMPKSGPTTTSSVKAAVVKSHLHLHKTKLELLSGLAVFLEAGLSEEKQDRFWFLLNFLEGRHARDTFKRHVDEALSDKDAKTKRWEPKPRGIYAPNHSMLTATVPYLSAISEASSWSSLSLFDSTAPKSQAPATTDPGKGADHSSYRNECSLDDRIKDVKMLIETFQPVLLSTWLETAPSVFSSSNTISLTPALQLLTVVMRLALVLWRAMVSGGSISFMERSWLDGHLQQLLKHFAAYFPYGADSFGNRAAKVDSMLQEMNIMLCELTSLYLLARALQRNVVSKDAVMNGNGKRQREQSSDAGENDRRVPSWAERIVDHVLGILGYQEQDIQHINKKQRSEEAMTSMSSDFKSENLVSLLPAIWGFLNCLEGDRQISMFKAFIGYYHHCHAHSASKRISLDFLIRLYLIQSSPSFNGQFHLKSQLEYVDLMQAWLLSLPKTLWQLKASHIDTSRSILNVMCDIAKRDEKDIFDIKTLKTAELSMVPFFYVNLANKGPLYGPFLQLPSDVQKRALEFIFYVNSGSVKVQDAVAKCKEVELMEFIFKTDESLDPEVKSWIS</sequence>
<evidence type="ECO:0000259" key="3">
    <source>
        <dbReference type="Pfam" id="PF25781"/>
    </source>
</evidence>
<dbReference type="AlphaFoldDB" id="A0A8H7EVC1"/>
<evidence type="ECO:0000259" key="2">
    <source>
        <dbReference type="Pfam" id="PF12333"/>
    </source>
</evidence>
<comment type="caution">
    <text evidence="4">The sequence shown here is derived from an EMBL/GenBank/DDBJ whole genome shotgun (WGS) entry which is preliminary data.</text>
</comment>
<accession>A0A8H7EVC1</accession>
<feature type="region of interest" description="Disordered" evidence="1">
    <location>
        <begin position="183"/>
        <end position="203"/>
    </location>
</feature>
<dbReference type="InterPro" id="IPR057949">
    <property type="entry name" value="TPR_TEX10"/>
</dbReference>
<proteinExistence type="predicted"/>
<feature type="domain" description="Pre-rRNA-processing protein Ipi1 N-terminal" evidence="2">
    <location>
        <begin position="1"/>
        <end position="89"/>
    </location>
</feature>
<name>A0A8H7EVC1_9FUNG</name>
<feature type="compositionally biased region" description="Basic and acidic residues" evidence="1">
    <location>
        <begin position="351"/>
        <end position="365"/>
    </location>
</feature>
<dbReference type="InterPro" id="IPR024679">
    <property type="entry name" value="Ipi1_N"/>
</dbReference>
<dbReference type="EMBL" id="JABAYA010000008">
    <property type="protein sequence ID" value="KAF7731726.1"/>
    <property type="molecule type" value="Genomic_DNA"/>
</dbReference>
<dbReference type="OrthoDB" id="361362at2759"/>
<reference evidence="4" key="1">
    <citation type="submission" date="2020-01" db="EMBL/GenBank/DDBJ databases">
        <title>Genome Sequencing of Three Apophysomyces-Like Fungal Strains Confirms a Novel Fungal Genus in the Mucoromycota with divergent Burkholderia-like Endosymbiotic Bacteria.</title>
        <authorList>
            <person name="Stajich J.E."/>
            <person name="Macias A.M."/>
            <person name="Carter-House D."/>
            <person name="Lovett B."/>
            <person name="Kasson L.R."/>
            <person name="Berry K."/>
            <person name="Grigoriev I."/>
            <person name="Chang Y."/>
            <person name="Spatafora J."/>
            <person name="Kasson M.T."/>
        </authorList>
    </citation>
    <scope>NUCLEOTIDE SEQUENCE</scope>
    <source>
        <strain evidence="4">NRRL A-21654</strain>
    </source>
</reference>
<feature type="region of interest" description="Disordered" evidence="1">
    <location>
        <begin position="345"/>
        <end position="365"/>
    </location>
</feature>